<dbReference type="PANTHER" id="PTHR46825:SF11">
    <property type="entry name" value="PENICILLIN-BINDING PROTEIN 4"/>
    <property type="match status" value="1"/>
</dbReference>
<feature type="domain" description="Beta-lactamase-related" evidence="3">
    <location>
        <begin position="11"/>
        <end position="311"/>
    </location>
</feature>
<keyword evidence="5" id="KW-1185">Reference proteome</keyword>
<proteinExistence type="predicted"/>
<dbReference type="InterPro" id="IPR050491">
    <property type="entry name" value="AmpC-like"/>
</dbReference>
<comment type="caution">
    <text evidence="4">The sequence shown here is derived from an EMBL/GenBank/DDBJ whole genome shotgun (WGS) entry which is preliminary data.</text>
</comment>
<dbReference type="RefSeq" id="WP_336498393.1">
    <property type="nucleotide sequence ID" value="NZ_JBAWSY010000012.1"/>
</dbReference>
<protein>
    <submittedName>
        <fullName evidence="4">Serine hydrolase domain-containing protein</fullName>
        <ecNumber evidence="4">3.1.1.103</ecNumber>
    </submittedName>
</protein>
<organism evidence="4 5">
    <name type="scientific">Psychrobacillus mangrovi</name>
    <dbReference type="NCBI Taxonomy" id="3117745"/>
    <lineage>
        <taxon>Bacteria</taxon>
        <taxon>Bacillati</taxon>
        <taxon>Bacillota</taxon>
        <taxon>Bacilli</taxon>
        <taxon>Bacillales</taxon>
        <taxon>Bacillaceae</taxon>
        <taxon>Psychrobacillus</taxon>
    </lineage>
</organism>
<reference evidence="4 5" key="1">
    <citation type="submission" date="2024-01" db="EMBL/GenBank/DDBJ databases">
        <title>Seven novel Bacillus-like species.</title>
        <authorList>
            <person name="Liu G."/>
        </authorList>
    </citation>
    <scope>NUCLEOTIDE SEQUENCE [LARGE SCALE GENOMIC DNA]</scope>
    <source>
        <strain evidence="4 5">FJAT-51614</strain>
    </source>
</reference>
<dbReference type="GO" id="GO:0016787">
    <property type="term" value="F:hydrolase activity"/>
    <property type="evidence" value="ECO:0007669"/>
    <property type="project" value="UniProtKB-KW"/>
</dbReference>
<accession>A0ABU8F7R6</accession>
<dbReference type="Proteomes" id="UP001364890">
    <property type="component" value="Unassembled WGS sequence"/>
</dbReference>
<gene>
    <name evidence="4" type="ORF">WAX74_14485</name>
</gene>
<evidence type="ECO:0000256" key="2">
    <source>
        <dbReference type="ARBA" id="ARBA00023136"/>
    </source>
</evidence>
<dbReference type="Gene3D" id="3.40.710.10">
    <property type="entry name" value="DD-peptidase/beta-lactamase superfamily"/>
    <property type="match status" value="1"/>
</dbReference>
<keyword evidence="4" id="KW-0378">Hydrolase</keyword>
<dbReference type="EMBL" id="JBAWSY010000012">
    <property type="protein sequence ID" value="MEI4770829.1"/>
    <property type="molecule type" value="Genomic_DNA"/>
</dbReference>
<dbReference type="SUPFAM" id="SSF56601">
    <property type="entry name" value="beta-lactamase/transpeptidase-like"/>
    <property type="match status" value="1"/>
</dbReference>
<evidence type="ECO:0000256" key="1">
    <source>
        <dbReference type="ARBA" id="ARBA00004370"/>
    </source>
</evidence>
<name>A0ABU8F7R6_9BACI</name>
<sequence>MNKIRLRKSLKEWEQAYMQNNYLHGSLLVSYKGEILLNNGYGFASWEHGIQNTSETKFRIGSITKSFTALAVFQLHEQKMLNIHNTINEYLPEFPKGEQITVYQCLTHTAGITNFTNFPDFWSTTMRLPSSLEDIINSFKNEPLEFEPGKQFDYSNSGYILLTAIIERVSGMKYDEYLKEHIFLPLGMNDTGCDNGKDIITKLASGYSYNGKPVHAPYADLSFPLGAYGLYSTTGDLLIWDSAIRSFKLISEESTQIMLKANQDYYACGWYVNPVLERECYHHFGDISGYVNEMLCFKEELTIIFLCNMNVVPVKKLTRDIAKIFFEQPIELPLFLNQMNIYNMDFLCGEYQSENGQLFLCITEENGYFLSVPKDYGVLYKFGLIPISQEKNKLVFKTTMIDESLVLDYSSKDVLSLSYTDYNGKRTILFKIVQDMM</sequence>
<evidence type="ECO:0000259" key="3">
    <source>
        <dbReference type="Pfam" id="PF00144"/>
    </source>
</evidence>
<dbReference type="InterPro" id="IPR001466">
    <property type="entry name" value="Beta-lactam-related"/>
</dbReference>
<comment type="subcellular location">
    <subcellularLocation>
        <location evidence="1">Membrane</location>
    </subcellularLocation>
</comment>
<dbReference type="PANTHER" id="PTHR46825">
    <property type="entry name" value="D-ALANYL-D-ALANINE-CARBOXYPEPTIDASE/ENDOPEPTIDASE AMPH"/>
    <property type="match status" value="1"/>
</dbReference>
<keyword evidence="2" id="KW-0472">Membrane</keyword>
<evidence type="ECO:0000313" key="4">
    <source>
        <dbReference type="EMBL" id="MEI4770829.1"/>
    </source>
</evidence>
<dbReference type="EC" id="3.1.1.103" evidence="4"/>
<evidence type="ECO:0000313" key="5">
    <source>
        <dbReference type="Proteomes" id="UP001364890"/>
    </source>
</evidence>
<dbReference type="InterPro" id="IPR012338">
    <property type="entry name" value="Beta-lactam/transpept-like"/>
</dbReference>
<dbReference type="Pfam" id="PF00144">
    <property type="entry name" value="Beta-lactamase"/>
    <property type="match status" value="1"/>
</dbReference>